<reference key="2">
    <citation type="submission" date="2011-10" db="EMBL/GenBank/DDBJ databases">
        <title>The genome and transcriptome sequence of Clonorchis sinensis provide insights into the carcinogenic liver fluke.</title>
        <authorList>
            <person name="Wang X."/>
            <person name="Huang Y."/>
            <person name="Chen W."/>
            <person name="Liu H."/>
            <person name="Guo L."/>
            <person name="Chen Y."/>
            <person name="Luo F."/>
            <person name="Zhou W."/>
            <person name="Sun J."/>
            <person name="Mao Q."/>
            <person name="Liang P."/>
            <person name="Zhou C."/>
            <person name="Tian Y."/>
            <person name="Men J."/>
            <person name="Lv X."/>
            <person name="Huang L."/>
            <person name="Zhou J."/>
            <person name="Hu Y."/>
            <person name="Li R."/>
            <person name="Zhang F."/>
            <person name="Lei H."/>
            <person name="Li X."/>
            <person name="Hu X."/>
            <person name="Liang C."/>
            <person name="Xu J."/>
            <person name="Wu Z."/>
            <person name="Yu X."/>
        </authorList>
    </citation>
    <scope>NUCLEOTIDE SEQUENCE</scope>
    <source>
        <strain>Henan</strain>
    </source>
</reference>
<reference evidence="1" key="1">
    <citation type="journal article" date="2011" name="Genome Biol.">
        <title>The draft genome of the carcinogenic human liver fluke Clonorchis sinensis.</title>
        <authorList>
            <person name="Wang X."/>
            <person name="Chen W."/>
            <person name="Huang Y."/>
            <person name="Sun J."/>
            <person name="Men J."/>
            <person name="Liu H."/>
            <person name="Luo F."/>
            <person name="Guo L."/>
            <person name="Lv X."/>
            <person name="Deng C."/>
            <person name="Zhou C."/>
            <person name="Fan Y."/>
            <person name="Li X."/>
            <person name="Huang L."/>
            <person name="Hu Y."/>
            <person name="Liang C."/>
            <person name="Hu X."/>
            <person name="Xu J."/>
            <person name="Yu X."/>
        </authorList>
    </citation>
    <scope>NUCLEOTIDE SEQUENCE [LARGE SCALE GENOMIC DNA]</scope>
    <source>
        <strain evidence="1">Henan</strain>
    </source>
</reference>
<dbReference type="AlphaFoldDB" id="G7YMB6"/>
<proteinExistence type="predicted"/>
<organism evidence="1 2">
    <name type="scientific">Clonorchis sinensis</name>
    <name type="common">Chinese liver fluke</name>
    <dbReference type="NCBI Taxonomy" id="79923"/>
    <lineage>
        <taxon>Eukaryota</taxon>
        <taxon>Metazoa</taxon>
        <taxon>Spiralia</taxon>
        <taxon>Lophotrochozoa</taxon>
        <taxon>Platyhelminthes</taxon>
        <taxon>Trematoda</taxon>
        <taxon>Digenea</taxon>
        <taxon>Opisthorchiida</taxon>
        <taxon>Opisthorchiata</taxon>
        <taxon>Opisthorchiidae</taxon>
        <taxon>Clonorchis</taxon>
    </lineage>
</organism>
<dbReference type="GO" id="GO:0005524">
    <property type="term" value="F:ATP binding"/>
    <property type="evidence" value="ECO:0007669"/>
    <property type="project" value="UniProtKB-KW"/>
</dbReference>
<dbReference type="Proteomes" id="UP000008909">
    <property type="component" value="Unassembled WGS sequence"/>
</dbReference>
<name>G7YMB6_CLOSI</name>
<sequence length="126" mass="14635">MEKDFTLDNSHIPFQLIRSTGQKKTGISKTKCEKDRTVIHSLNRRLERRGEHFKEQSCWSPSVQKLEEPSWPEWKINNSPPLSTEIQREMSILQRDKAPGADELHVLFKEGIEVLVNILTTLLLKV</sequence>
<evidence type="ECO:0000313" key="1">
    <source>
        <dbReference type="EMBL" id="GAA54097.1"/>
    </source>
</evidence>
<evidence type="ECO:0000313" key="2">
    <source>
        <dbReference type="Proteomes" id="UP000008909"/>
    </source>
</evidence>
<accession>G7YMB6</accession>
<protein>
    <submittedName>
        <fullName evidence="1">ATP-binding cassette transporter</fullName>
    </submittedName>
</protein>
<keyword evidence="1" id="KW-0067">ATP-binding</keyword>
<gene>
    <name evidence="1" type="ORF">CLF_112166</name>
</gene>
<keyword evidence="2" id="KW-1185">Reference proteome</keyword>
<dbReference type="EMBL" id="DF143722">
    <property type="protein sequence ID" value="GAA54097.1"/>
    <property type="molecule type" value="Genomic_DNA"/>
</dbReference>
<keyword evidence="1" id="KW-0547">Nucleotide-binding</keyword>